<dbReference type="SUPFAM" id="SSF53383">
    <property type="entry name" value="PLP-dependent transferases"/>
    <property type="match status" value="1"/>
</dbReference>
<reference evidence="4" key="2">
    <citation type="journal article" date="2021" name="PeerJ">
        <title>Extensive microbial diversity within the chicken gut microbiome revealed by metagenomics and culture.</title>
        <authorList>
            <person name="Gilroy R."/>
            <person name="Ravi A."/>
            <person name="Getino M."/>
            <person name="Pursley I."/>
            <person name="Horton D.L."/>
            <person name="Alikhan N.F."/>
            <person name="Baker D."/>
            <person name="Gharbi K."/>
            <person name="Hall N."/>
            <person name="Watson M."/>
            <person name="Adriaenssens E.M."/>
            <person name="Foster-Nyarko E."/>
            <person name="Jarju S."/>
            <person name="Secka A."/>
            <person name="Antonio M."/>
            <person name="Oren A."/>
            <person name="Chaudhuri R.R."/>
            <person name="La Ragione R."/>
            <person name="Hildebrand F."/>
            <person name="Pallen M.J."/>
        </authorList>
    </citation>
    <scope>NUCLEOTIDE SEQUENCE</scope>
    <source>
        <strain evidence="4">CHK123-3438</strain>
    </source>
</reference>
<dbReference type="CDD" id="cd00609">
    <property type="entry name" value="AAT_like"/>
    <property type="match status" value="1"/>
</dbReference>
<organism evidence="4 5">
    <name type="scientific">Candidatus Caccovicinus merdipullorum</name>
    <dbReference type="NCBI Taxonomy" id="2840724"/>
    <lineage>
        <taxon>Bacteria</taxon>
        <taxon>Bacillati</taxon>
        <taxon>Bacillota</taxon>
        <taxon>Clostridia</taxon>
        <taxon>Eubacteriales</taxon>
        <taxon>Candidatus Caccovicinus</taxon>
    </lineage>
</organism>
<evidence type="ECO:0000259" key="3">
    <source>
        <dbReference type="Pfam" id="PF00155"/>
    </source>
</evidence>
<gene>
    <name evidence="4" type="ORF">IAB60_10715</name>
</gene>
<keyword evidence="4" id="KW-0032">Aminotransferase</keyword>
<reference evidence="4" key="1">
    <citation type="submission" date="2020-10" db="EMBL/GenBank/DDBJ databases">
        <authorList>
            <person name="Gilroy R."/>
        </authorList>
    </citation>
    <scope>NUCLEOTIDE SEQUENCE</scope>
    <source>
        <strain evidence="4">CHK123-3438</strain>
    </source>
</reference>
<dbReference type="InterPro" id="IPR015422">
    <property type="entry name" value="PyrdxlP-dep_Trfase_small"/>
</dbReference>
<dbReference type="InterPro" id="IPR015421">
    <property type="entry name" value="PyrdxlP-dep_Trfase_major"/>
</dbReference>
<comment type="cofactor">
    <cofactor evidence="1">
        <name>pyridoxal 5'-phosphate</name>
        <dbReference type="ChEBI" id="CHEBI:597326"/>
    </cofactor>
</comment>
<sequence length="361" mass="41048">MMDAHGGDVYSRRIRWDFSANVNPLGTPEGVKEAVRRSAEDCCRYPDPRCRRLKKALGAFHQIPEDRILCGNGAADLIFQLALAMRPKQALLLAPTFSEYEKALEAAGCRQELYCLERERDFRPDVRVLEEKIRTMGKEGKKPEILFFCNPNNPTGTAVPKQELEELAEFLEKQKICFALDECFVDFLDHPEAFSLLQETDRFPHMVIFKAFTKLYGMAGLRLGYCVTANQALLKKMEEVRQPWSVSGTAQEAGLAALGESEYREKTKDMIRRGRKQLFEGLSDLGFQVIPPAANYVFFRDVRPEVPEGSLYEECLKRELLIRSCGNYHGLDGRDYRVCVKGEEENQVLLSLLKACRDVGA</sequence>
<evidence type="ECO:0000256" key="1">
    <source>
        <dbReference type="ARBA" id="ARBA00001933"/>
    </source>
</evidence>
<comment type="caution">
    <text evidence="4">The sequence shown here is derived from an EMBL/GenBank/DDBJ whole genome shotgun (WGS) entry which is preliminary data.</text>
</comment>
<keyword evidence="4" id="KW-0808">Transferase</keyword>
<dbReference type="EMBL" id="DVKS01000183">
    <property type="protein sequence ID" value="HIT42542.1"/>
    <property type="molecule type" value="Genomic_DNA"/>
</dbReference>
<dbReference type="InterPro" id="IPR004839">
    <property type="entry name" value="Aminotransferase_I/II_large"/>
</dbReference>
<dbReference type="GO" id="GO:0008483">
    <property type="term" value="F:transaminase activity"/>
    <property type="evidence" value="ECO:0007669"/>
    <property type="project" value="UniProtKB-KW"/>
</dbReference>
<dbReference type="GO" id="GO:0030170">
    <property type="term" value="F:pyridoxal phosphate binding"/>
    <property type="evidence" value="ECO:0007669"/>
    <property type="project" value="InterPro"/>
</dbReference>
<evidence type="ECO:0000256" key="2">
    <source>
        <dbReference type="ARBA" id="ARBA00022898"/>
    </source>
</evidence>
<keyword evidence="2" id="KW-0663">Pyridoxal phosphate</keyword>
<dbReference type="InterPro" id="IPR015424">
    <property type="entry name" value="PyrdxlP-dep_Trfase"/>
</dbReference>
<dbReference type="AlphaFoldDB" id="A0A9D1GJY4"/>
<evidence type="ECO:0000313" key="5">
    <source>
        <dbReference type="Proteomes" id="UP000886860"/>
    </source>
</evidence>
<dbReference type="Pfam" id="PF00155">
    <property type="entry name" value="Aminotran_1_2"/>
    <property type="match status" value="1"/>
</dbReference>
<name>A0A9D1GJY4_9FIRM</name>
<dbReference type="PANTHER" id="PTHR42885:SF1">
    <property type="entry name" value="THREONINE-PHOSPHATE DECARBOXYLASE"/>
    <property type="match status" value="1"/>
</dbReference>
<dbReference type="PANTHER" id="PTHR42885">
    <property type="entry name" value="HISTIDINOL-PHOSPHATE AMINOTRANSFERASE-RELATED"/>
    <property type="match status" value="1"/>
</dbReference>
<dbReference type="Gene3D" id="3.40.640.10">
    <property type="entry name" value="Type I PLP-dependent aspartate aminotransferase-like (Major domain)"/>
    <property type="match status" value="1"/>
</dbReference>
<dbReference type="Proteomes" id="UP000886860">
    <property type="component" value="Unassembled WGS sequence"/>
</dbReference>
<dbReference type="Gene3D" id="3.90.1150.10">
    <property type="entry name" value="Aspartate Aminotransferase, domain 1"/>
    <property type="match status" value="1"/>
</dbReference>
<evidence type="ECO:0000313" key="4">
    <source>
        <dbReference type="EMBL" id="HIT42542.1"/>
    </source>
</evidence>
<feature type="domain" description="Aminotransferase class I/classII large" evidence="3">
    <location>
        <begin position="17"/>
        <end position="349"/>
    </location>
</feature>
<accession>A0A9D1GJY4</accession>
<proteinExistence type="predicted"/>
<protein>
    <submittedName>
        <fullName evidence="4">Aminotransferase class I/II-fold pyridoxal phosphate-dependent enzyme</fullName>
    </submittedName>
</protein>